<evidence type="ECO:0000256" key="2">
    <source>
        <dbReference type="SAM" id="SignalP"/>
    </source>
</evidence>
<name>A0A930BQF6_9RHOO</name>
<dbReference type="EMBL" id="JABZMI010000017">
    <property type="protein sequence ID" value="MBF1163807.1"/>
    <property type="molecule type" value="Genomic_DNA"/>
</dbReference>
<evidence type="ECO:0000256" key="1">
    <source>
        <dbReference type="SAM" id="MobiDB-lite"/>
    </source>
</evidence>
<gene>
    <name evidence="3" type="ORF">HXL68_02075</name>
</gene>
<reference evidence="3" key="1">
    <citation type="submission" date="2020-04" db="EMBL/GenBank/DDBJ databases">
        <title>Deep metagenomics examines the oral microbiome during advanced dental caries in children, revealing novel taxa and co-occurrences with host molecules.</title>
        <authorList>
            <person name="Baker J.L."/>
            <person name="Morton J.T."/>
            <person name="Dinis M."/>
            <person name="Alvarez R."/>
            <person name="Tran N.C."/>
            <person name="Knight R."/>
            <person name="Edlund A."/>
        </authorList>
    </citation>
    <scope>NUCLEOTIDE SEQUENCE</scope>
    <source>
        <strain evidence="3">JCVI_32_bin.24</strain>
    </source>
</reference>
<evidence type="ECO:0008006" key="5">
    <source>
        <dbReference type="Google" id="ProtNLM"/>
    </source>
</evidence>
<feature type="chain" id="PRO_5037256892" description="Lipoprotein" evidence="2">
    <location>
        <begin position="21"/>
        <end position="180"/>
    </location>
</feature>
<feature type="signal peptide" evidence="2">
    <location>
        <begin position="1"/>
        <end position="20"/>
    </location>
</feature>
<evidence type="ECO:0000313" key="3">
    <source>
        <dbReference type="EMBL" id="MBF1163807.1"/>
    </source>
</evidence>
<dbReference type="RefSeq" id="WP_051452943.1">
    <property type="nucleotide sequence ID" value="NZ_JARBJQ010000013.1"/>
</dbReference>
<feature type="region of interest" description="Disordered" evidence="1">
    <location>
        <begin position="21"/>
        <end position="68"/>
    </location>
</feature>
<organism evidence="3 4">
    <name type="scientific">Dechloromonas agitata</name>
    <dbReference type="NCBI Taxonomy" id="73030"/>
    <lineage>
        <taxon>Bacteria</taxon>
        <taxon>Pseudomonadati</taxon>
        <taxon>Pseudomonadota</taxon>
        <taxon>Betaproteobacteria</taxon>
        <taxon>Rhodocyclales</taxon>
        <taxon>Azonexaceae</taxon>
        <taxon>Dechloromonas</taxon>
    </lineage>
</organism>
<accession>A0A930BQF6</accession>
<protein>
    <recommendedName>
        <fullName evidence="5">Lipoprotein</fullName>
    </recommendedName>
</protein>
<feature type="compositionally biased region" description="Low complexity" evidence="1">
    <location>
        <begin position="33"/>
        <end position="54"/>
    </location>
</feature>
<evidence type="ECO:0000313" key="4">
    <source>
        <dbReference type="Proteomes" id="UP000718593"/>
    </source>
</evidence>
<proteinExistence type="predicted"/>
<dbReference type="Proteomes" id="UP000718593">
    <property type="component" value="Unassembled WGS sequence"/>
</dbReference>
<comment type="caution">
    <text evidence="3">The sequence shown here is derived from an EMBL/GenBank/DDBJ whole genome shotgun (WGS) entry which is preliminary data.</text>
</comment>
<dbReference type="PROSITE" id="PS51257">
    <property type="entry name" value="PROKAR_LIPOPROTEIN"/>
    <property type="match status" value="1"/>
</dbReference>
<dbReference type="AlphaFoldDB" id="A0A930BQF6"/>
<keyword evidence="2" id="KW-0732">Signal</keyword>
<sequence length="180" mass="19648">MQRWLALLGGLLLLAGCATDPAPSTGRDDESGPPKAASRPASPRPPLSAAAQRALAKHGIKPHDTSPVTVASQCSRVDEIGTATKLKLTVGDGEVSDFNADILIKGRGRCRFNLVDFRQEAREPQVLLRHARDSKCTVRMWREQSEKITVAFNSCQKSCEGKAFDYLWPILVESKTGQCF</sequence>